<protein>
    <submittedName>
        <fullName evidence="2">Uncharacterized protein</fullName>
    </submittedName>
</protein>
<accession>A0A2Z7BPR1</accession>
<proteinExistence type="predicted"/>
<dbReference type="EMBL" id="KV005647">
    <property type="protein sequence ID" value="KZV33906.1"/>
    <property type="molecule type" value="Genomic_DNA"/>
</dbReference>
<feature type="compositionally biased region" description="Basic and acidic residues" evidence="1">
    <location>
        <begin position="8"/>
        <end position="21"/>
    </location>
</feature>
<keyword evidence="3" id="KW-1185">Reference proteome</keyword>
<organism evidence="2 3">
    <name type="scientific">Dorcoceras hygrometricum</name>
    <dbReference type="NCBI Taxonomy" id="472368"/>
    <lineage>
        <taxon>Eukaryota</taxon>
        <taxon>Viridiplantae</taxon>
        <taxon>Streptophyta</taxon>
        <taxon>Embryophyta</taxon>
        <taxon>Tracheophyta</taxon>
        <taxon>Spermatophyta</taxon>
        <taxon>Magnoliopsida</taxon>
        <taxon>eudicotyledons</taxon>
        <taxon>Gunneridae</taxon>
        <taxon>Pentapetalae</taxon>
        <taxon>asterids</taxon>
        <taxon>lamiids</taxon>
        <taxon>Lamiales</taxon>
        <taxon>Gesneriaceae</taxon>
        <taxon>Didymocarpoideae</taxon>
        <taxon>Trichosporeae</taxon>
        <taxon>Loxocarpinae</taxon>
        <taxon>Dorcoceras</taxon>
    </lineage>
</organism>
<evidence type="ECO:0000256" key="1">
    <source>
        <dbReference type="SAM" id="MobiDB-lite"/>
    </source>
</evidence>
<feature type="region of interest" description="Disordered" evidence="1">
    <location>
        <begin position="1"/>
        <end position="21"/>
    </location>
</feature>
<evidence type="ECO:0000313" key="2">
    <source>
        <dbReference type="EMBL" id="KZV33906.1"/>
    </source>
</evidence>
<dbReference type="AlphaFoldDB" id="A0A2Z7BPR1"/>
<dbReference type="Proteomes" id="UP000250235">
    <property type="component" value="Unassembled WGS sequence"/>
</dbReference>
<gene>
    <name evidence="2" type="ORF">F511_26270</name>
</gene>
<name>A0A2Z7BPR1_9LAMI</name>
<sequence length="61" mass="6436">MVKWQHRGVRDPEVRSGEPHRHIENAGILGSLGLNGATDSAVDFVPTGGDDLRSSAEAATP</sequence>
<evidence type="ECO:0000313" key="3">
    <source>
        <dbReference type="Proteomes" id="UP000250235"/>
    </source>
</evidence>
<reference evidence="2 3" key="1">
    <citation type="journal article" date="2015" name="Proc. Natl. Acad. Sci. U.S.A.">
        <title>The resurrection genome of Boea hygrometrica: A blueprint for survival of dehydration.</title>
        <authorList>
            <person name="Xiao L."/>
            <person name="Yang G."/>
            <person name="Zhang L."/>
            <person name="Yang X."/>
            <person name="Zhao S."/>
            <person name="Ji Z."/>
            <person name="Zhou Q."/>
            <person name="Hu M."/>
            <person name="Wang Y."/>
            <person name="Chen M."/>
            <person name="Xu Y."/>
            <person name="Jin H."/>
            <person name="Xiao X."/>
            <person name="Hu G."/>
            <person name="Bao F."/>
            <person name="Hu Y."/>
            <person name="Wan P."/>
            <person name="Li L."/>
            <person name="Deng X."/>
            <person name="Kuang T."/>
            <person name="Xiang C."/>
            <person name="Zhu J.K."/>
            <person name="Oliver M.J."/>
            <person name="He Y."/>
        </authorList>
    </citation>
    <scope>NUCLEOTIDE SEQUENCE [LARGE SCALE GENOMIC DNA]</scope>
    <source>
        <strain evidence="3">cv. XS01</strain>
    </source>
</reference>